<proteinExistence type="predicted"/>
<feature type="chain" id="PRO_5035280403" evidence="1">
    <location>
        <begin position="20"/>
        <end position="254"/>
    </location>
</feature>
<keyword evidence="1" id="KW-0732">Signal</keyword>
<dbReference type="Proteomes" id="UP000664417">
    <property type="component" value="Unassembled WGS sequence"/>
</dbReference>
<comment type="caution">
    <text evidence="2">The sequence shown here is derived from an EMBL/GenBank/DDBJ whole genome shotgun (WGS) entry which is preliminary data.</text>
</comment>
<sequence>MKILFSLLCLAAGCVSLSAAPQWIAHLSANDDFKSDILVRNDSFDETLSVTLNFFASDGGEAAVTLTDAAGQQNAVRRWEVTLAPQTAALVQLQSVTGGDNRSVQARVDALNQSNEETTLLAVEASFTRFEAGTAVSKVGVALSAPARIFKVNTPASEPRGFGITNTDPGQSCECTFTLVGNDGTQLGTTTASIPAHAKWLGVVDTLFPGYATTLNSELGSINALCSTPVVVQGLAFNGTVTSGIPTTGFNLSP</sequence>
<accession>A0A8J7QJQ5</accession>
<evidence type="ECO:0000256" key="1">
    <source>
        <dbReference type="SAM" id="SignalP"/>
    </source>
</evidence>
<keyword evidence="3" id="KW-1185">Reference proteome</keyword>
<dbReference type="RefSeq" id="WP_207862124.1">
    <property type="nucleotide sequence ID" value="NZ_JAFREP010000032.1"/>
</dbReference>
<feature type="signal peptide" evidence="1">
    <location>
        <begin position="1"/>
        <end position="19"/>
    </location>
</feature>
<evidence type="ECO:0000313" key="2">
    <source>
        <dbReference type="EMBL" id="MBO1322151.1"/>
    </source>
</evidence>
<dbReference type="EMBL" id="JAFREP010000032">
    <property type="protein sequence ID" value="MBO1322151.1"/>
    <property type="molecule type" value="Genomic_DNA"/>
</dbReference>
<dbReference type="AlphaFoldDB" id="A0A8J7QJQ5"/>
<evidence type="ECO:0000313" key="3">
    <source>
        <dbReference type="Proteomes" id="UP000664417"/>
    </source>
</evidence>
<name>A0A8J7QJQ5_9BACT</name>
<organism evidence="2 3">
    <name type="scientific">Acanthopleuribacter pedis</name>
    <dbReference type="NCBI Taxonomy" id="442870"/>
    <lineage>
        <taxon>Bacteria</taxon>
        <taxon>Pseudomonadati</taxon>
        <taxon>Acidobacteriota</taxon>
        <taxon>Holophagae</taxon>
        <taxon>Acanthopleuribacterales</taxon>
        <taxon>Acanthopleuribacteraceae</taxon>
        <taxon>Acanthopleuribacter</taxon>
    </lineage>
</organism>
<gene>
    <name evidence="2" type="ORF">J3U88_26995</name>
</gene>
<protein>
    <submittedName>
        <fullName evidence="2">Uncharacterized protein</fullName>
    </submittedName>
</protein>
<reference evidence="2" key="1">
    <citation type="submission" date="2021-03" db="EMBL/GenBank/DDBJ databases">
        <authorList>
            <person name="Wang G."/>
        </authorList>
    </citation>
    <scope>NUCLEOTIDE SEQUENCE</scope>
    <source>
        <strain evidence="2">KCTC 12899</strain>
    </source>
</reference>